<dbReference type="InterPro" id="IPR016156">
    <property type="entry name" value="FAD/NAD-linked_Rdtase_dimer_sf"/>
</dbReference>
<keyword evidence="12" id="KW-0496">Mitochondrion</keyword>
<evidence type="ECO:0000259" key="22">
    <source>
        <dbReference type="Pfam" id="PF02852"/>
    </source>
</evidence>
<keyword evidence="25" id="KW-1185">Reference proteome</keyword>
<dbReference type="Gene3D" id="3.30.390.30">
    <property type="match status" value="1"/>
</dbReference>
<keyword evidence="18" id="KW-0520">NAD</keyword>
<dbReference type="EC" id="1.8.1.7" evidence="21"/>
<dbReference type="EMBL" id="CAJHNH020001318">
    <property type="protein sequence ID" value="CAG5122548.1"/>
    <property type="molecule type" value="Genomic_DNA"/>
</dbReference>
<dbReference type="InterPro" id="IPR004099">
    <property type="entry name" value="Pyr_nucl-diS_OxRdtase_dimer"/>
</dbReference>
<evidence type="ECO:0000256" key="21">
    <source>
        <dbReference type="RuleBase" id="RU365016"/>
    </source>
</evidence>
<organism evidence="24 25">
    <name type="scientific">Candidula unifasciata</name>
    <dbReference type="NCBI Taxonomy" id="100452"/>
    <lineage>
        <taxon>Eukaryota</taxon>
        <taxon>Metazoa</taxon>
        <taxon>Spiralia</taxon>
        <taxon>Lophotrochozoa</taxon>
        <taxon>Mollusca</taxon>
        <taxon>Gastropoda</taxon>
        <taxon>Heterobranchia</taxon>
        <taxon>Euthyneura</taxon>
        <taxon>Panpulmonata</taxon>
        <taxon>Eupulmonata</taxon>
        <taxon>Stylommatophora</taxon>
        <taxon>Helicina</taxon>
        <taxon>Helicoidea</taxon>
        <taxon>Geomitridae</taxon>
        <taxon>Candidula</taxon>
    </lineage>
</organism>
<dbReference type="PIRSF" id="PIRSF000350">
    <property type="entry name" value="Mercury_reductase_MerA"/>
    <property type="match status" value="1"/>
</dbReference>
<feature type="binding site" evidence="18">
    <location>
        <position position="272"/>
    </location>
    <ligand>
        <name>NAD(+)</name>
        <dbReference type="ChEBI" id="CHEBI:57540"/>
    </ligand>
</feature>
<dbReference type="NCBIfam" id="NF004776">
    <property type="entry name" value="PRK06116.1"/>
    <property type="match status" value="1"/>
</dbReference>
<evidence type="ECO:0000256" key="11">
    <source>
        <dbReference type="ARBA" id="ARBA00023002"/>
    </source>
</evidence>
<dbReference type="Pfam" id="PF07992">
    <property type="entry name" value="Pyr_redox_2"/>
    <property type="match status" value="1"/>
</dbReference>
<dbReference type="PANTHER" id="PTHR42737:SF2">
    <property type="entry name" value="GLUTATHIONE REDUCTASE"/>
    <property type="match status" value="1"/>
</dbReference>
<comment type="caution">
    <text evidence="24">The sequence shown here is derived from an EMBL/GenBank/DDBJ whole genome shotgun (WGS) entry which is preliminary data.</text>
</comment>
<reference evidence="24" key="1">
    <citation type="submission" date="2021-04" db="EMBL/GenBank/DDBJ databases">
        <authorList>
            <consortium name="Molecular Ecology Group"/>
        </authorList>
    </citation>
    <scope>NUCLEOTIDE SEQUENCE</scope>
</reference>
<feature type="binding site" evidence="18">
    <location>
        <position position="313"/>
    </location>
    <ligand>
        <name>FAD</name>
        <dbReference type="ChEBI" id="CHEBI:57692"/>
    </ligand>
</feature>
<evidence type="ECO:0000256" key="5">
    <source>
        <dbReference type="ARBA" id="ARBA00022490"/>
    </source>
</evidence>
<keyword evidence="10" id="KW-0007">Acetylation</keyword>
<evidence type="ECO:0000256" key="7">
    <source>
        <dbReference type="ARBA" id="ARBA00022827"/>
    </source>
</evidence>
<dbReference type="FunFam" id="3.50.50.60:FF:000141">
    <property type="entry name" value="Glutathione reductase"/>
    <property type="match status" value="1"/>
</dbReference>
<dbReference type="AlphaFoldDB" id="A0A8S3Z2K4"/>
<feature type="domain" description="FAD/NAD(P)-binding" evidence="23">
    <location>
        <begin position="16"/>
        <end position="328"/>
    </location>
</feature>
<dbReference type="Proteomes" id="UP000678393">
    <property type="component" value="Unassembled WGS sequence"/>
</dbReference>
<keyword evidence="5 21" id="KW-0963">Cytoplasm</keyword>
<feature type="disulfide bond" description="Redox-active" evidence="19">
    <location>
        <begin position="53"/>
        <end position="58"/>
    </location>
</feature>
<evidence type="ECO:0000256" key="13">
    <source>
        <dbReference type="ARBA" id="ARBA00023157"/>
    </source>
</evidence>
<dbReference type="SUPFAM" id="SSF55424">
    <property type="entry name" value="FAD/NAD-linked reductases, dimerisation (C-terminal) domain"/>
    <property type="match status" value="1"/>
</dbReference>
<protein>
    <recommendedName>
        <fullName evidence="21">Glutathione reductase</fullName>
        <ecNumber evidence="21">1.8.1.7</ecNumber>
    </recommendedName>
</protein>
<keyword evidence="7 18" id="KW-0274">FAD</keyword>
<dbReference type="GO" id="GO:0005739">
    <property type="term" value="C:mitochondrion"/>
    <property type="evidence" value="ECO:0007669"/>
    <property type="project" value="UniProtKB-SubCell"/>
</dbReference>
<dbReference type="NCBIfam" id="TIGR01421">
    <property type="entry name" value="gluta_reduc_1"/>
    <property type="match status" value="1"/>
</dbReference>
<evidence type="ECO:0000256" key="3">
    <source>
        <dbReference type="ARBA" id="ARBA00007532"/>
    </source>
</evidence>
<evidence type="ECO:0000256" key="17">
    <source>
        <dbReference type="PIRSR" id="PIRSR000350-2"/>
    </source>
</evidence>
<evidence type="ECO:0000256" key="15">
    <source>
        <dbReference type="ARBA" id="ARBA00049142"/>
    </source>
</evidence>
<evidence type="ECO:0000259" key="23">
    <source>
        <dbReference type="Pfam" id="PF07992"/>
    </source>
</evidence>
<name>A0A8S3Z2K4_9EUPU</name>
<evidence type="ECO:0000313" key="24">
    <source>
        <dbReference type="EMBL" id="CAG5122548.1"/>
    </source>
</evidence>
<evidence type="ECO:0000256" key="8">
    <source>
        <dbReference type="ARBA" id="ARBA00022857"/>
    </source>
</evidence>
<keyword evidence="9" id="KW-0809">Transit peptide</keyword>
<dbReference type="GO" id="GO:0006749">
    <property type="term" value="P:glutathione metabolic process"/>
    <property type="evidence" value="ECO:0007669"/>
    <property type="project" value="InterPro"/>
</dbReference>
<comment type="function">
    <text evidence="16 21">Catalyzes the reduction of glutathione disulfide (GSSG) to reduced glutathione (GSH). Constitutes the major mechanism to maintain a high GSH:GSSG ratio in the cytosol.</text>
</comment>
<evidence type="ECO:0000256" key="10">
    <source>
        <dbReference type="ARBA" id="ARBA00022990"/>
    </source>
</evidence>
<proteinExistence type="inferred from homology"/>
<dbReference type="GO" id="GO:0050660">
    <property type="term" value="F:flavin adenine dinucleotide binding"/>
    <property type="evidence" value="ECO:0007669"/>
    <property type="project" value="InterPro"/>
</dbReference>
<dbReference type="GO" id="GO:0004362">
    <property type="term" value="F:glutathione-disulfide reductase (NADPH) activity"/>
    <property type="evidence" value="ECO:0007669"/>
    <property type="project" value="UniProtKB-EC"/>
</dbReference>
<evidence type="ECO:0000256" key="2">
    <source>
        <dbReference type="ARBA" id="ARBA00004496"/>
    </source>
</evidence>
<dbReference type="PANTHER" id="PTHR42737">
    <property type="entry name" value="GLUTATHIONE REDUCTASE"/>
    <property type="match status" value="1"/>
</dbReference>
<sequence length="460" mass="50313">MTWRFFSNMAPVVKKFDLLVLGGGSGGLATARRAAEFGVKAAVVEEGRWGGTCVNVGCVPKKVMYNTAVHAEFIKDHKGYGFDVDVRGFDWGAVKKSRDAYIKRLNGIYESNLEKSNVEKIVGHAAFIDSQTVDVSGQKYTADHIIIATGGRPVVPDLPGAEHGITSDGFFELEDLPEKVVVVGAGYIAVELAGIFGALGVDTSLLIRYDQVLRTFDGMISKTVTENLETGGVKVVRRTQVSNVVKEEDGTLTLATNSGIIDKVDCLLWAIGRVPNSDNIGLDRVGVSVDKHQNIEVDEYQNTNIKGIYALGDVCGRYLLTPVAIAAGRRLAHRLFDNKENWKLDYNNIPTVVFSHPPVGTVGLTEEEAQRKYGQDKLKIYTSNFVPMYYSVLEHKMRCNMKLICVLPDEKVVGLHMVGQGCDEMLQGFGVAIKMGATKAQFDDCVAIHPTSAEELVTMR</sequence>
<comment type="similarity">
    <text evidence="3 20">Belongs to the class-I pyridine nucleotide-disulfide oxidoreductase family.</text>
</comment>
<evidence type="ECO:0000256" key="1">
    <source>
        <dbReference type="ARBA" id="ARBA00004173"/>
    </source>
</evidence>
<feature type="domain" description="Pyridine nucleotide-disulphide oxidoreductase dimerisation" evidence="22">
    <location>
        <begin position="349"/>
        <end position="459"/>
    </location>
</feature>
<dbReference type="PRINTS" id="PR00368">
    <property type="entry name" value="FADPNR"/>
</dbReference>
<keyword evidence="14 20" id="KW-0676">Redox-active center</keyword>
<feature type="binding site" evidence="18">
    <location>
        <position position="62"/>
    </location>
    <ligand>
        <name>FAD</name>
        <dbReference type="ChEBI" id="CHEBI:57692"/>
    </ligand>
</feature>
<dbReference type="SUPFAM" id="SSF51905">
    <property type="entry name" value="FAD/NAD(P)-binding domain"/>
    <property type="match status" value="1"/>
</dbReference>
<dbReference type="InterPro" id="IPR046952">
    <property type="entry name" value="GSHR/TRXR-like"/>
</dbReference>
<dbReference type="GO" id="GO:0005829">
    <property type="term" value="C:cytosol"/>
    <property type="evidence" value="ECO:0007669"/>
    <property type="project" value="TreeGrafter"/>
</dbReference>
<dbReference type="Gene3D" id="3.50.50.60">
    <property type="entry name" value="FAD/NAD(P)-binding domain"/>
    <property type="match status" value="2"/>
</dbReference>
<dbReference type="FunFam" id="3.50.50.60:FF:000484">
    <property type="entry name" value="Glutathione reductase, mitochondrial"/>
    <property type="match status" value="1"/>
</dbReference>
<keyword evidence="6 20" id="KW-0285">Flavoprotein</keyword>
<keyword evidence="13" id="KW-1015">Disulfide bond</keyword>
<dbReference type="InterPro" id="IPR001100">
    <property type="entry name" value="Pyr_nuc-diS_OxRdtase"/>
</dbReference>
<feature type="active site" description="Proton acceptor" evidence="17">
    <location>
        <position position="449"/>
    </location>
</feature>
<comment type="catalytic activity">
    <reaction evidence="15 21">
        <text>2 glutathione + NADP(+) = glutathione disulfide + NADPH + H(+)</text>
        <dbReference type="Rhea" id="RHEA:11740"/>
        <dbReference type="ChEBI" id="CHEBI:15378"/>
        <dbReference type="ChEBI" id="CHEBI:57783"/>
        <dbReference type="ChEBI" id="CHEBI:57925"/>
        <dbReference type="ChEBI" id="CHEBI:58297"/>
        <dbReference type="ChEBI" id="CHEBI:58349"/>
        <dbReference type="EC" id="1.8.1.7"/>
    </reaction>
</comment>
<dbReference type="Pfam" id="PF02852">
    <property type="entry name" value="Pyr_redox_dim"/>
    <property type="match status" value="1"/>
</dbReference>
<dbReference type="InterPro" id="IPR006322">
    <property type="entry name" value="Glutathione_Rdtase_euk/bac"/>
</dbReference>
<gene>
    <name evidence="24" type="ORF">CUNI_LOCUS8106</name>
</gene>
<comment type="cofactor">
    <cofactor evidence="18">
        <name>FAD</name>
        <dbReference type="ChEBI" id="CHEBI:57692"/>
    </cofactor>
    <text evidence="18">Binds 1 FAD per subunit.</text>
</comment>
<evidence type="ECO:0000256" key="19">
    <source>
        <dbReference type="PIRSR" id="PIRSR000350-4"/>
    </source>
</evidence>
<evidence type="ECO:0000256" key="16">
    <source>
        <dbReference type="ARBA" id="ARBA00056905"/>
    </source>
</evidence>
<comment type="subunit">
    <text evidence="4">Homodimer; disulfide-linked.</text>
</comment>
<feature type="binding site" evidence="18">
    <location>
        <begin position="184"/>
        <end position="191"/>
    </location>
    <ligand>
        <name>NAD(+)</name>
        <dbReference type="ChEBI" id="CHEBI:57540"/>
    </ligand>
</feature>
<keyword evidence="8 21" id="KW-0521">NADP</keyword>
<dbReference type="FunFam" id="3.30.390.30:FF:000003">
    <property type="entry name" value="Glutathione reductase"/>
    <property type="match status" value="1"/>
</dbReference>
<accession>A0A8S3Z2K4</accession>
<dbReference type="GO" id="GO:0034599">
    <property type="term" value="P:cellular response to oxidative stress"/>
    <property type="evidence" value="ECO:0007669"/>
    <property type="project" value="TreeGrafter"/>
</dbReference>
<dbReference type="InterPro" id="IPR012999">
    <property type="entry name" value="Pyr_OxRdtase_I_AS"/>
</dbReference>
<dbReference type="GO" id="GO:0045454">
    <property type="term" value="P:cell redox homeostasis"/>
    <property type="evidence" value="ECO:0007669"/>
    <property type="project" value="InterPro"/>
</dbReference>
<evidence type="ECO:0000256" key="20">
    <source>
        <dbReference type="RuleBase" id="RU003691"/>
    </source>
</evidence>
<dbReference type="PRINTS" id="PR00411">
    <property type="entry name" value="PNDRDTASEI"/>
</dbReference>
<dbReference type="PROSITE" id="PS00076">
    <property type="entry name" value="PYRIDINE_REDOX_1"/>
    <property type="match status" value="1"/>
</dbReference>
<evidence type="ECO:0000256" key="6">
    <source>
        <dbReference type="ARBA" id="ARBA00022630"/>
    </source>
</evidence>
<evidence type="ECO:0000256" key="14">
    <source>
        <dbReference type="ARBA" id="ARBA00023284"/>
    </source>
</evidence>
<evidence type="ECO:0000256" key="12">
    <source>
        <dbReference type="ARBA" id="ARBA00023128"/>
    </source>
</evidence>
<dbReference type="GO" id="GO:0050661">
    <property type="term" value="F:NADP binding"/>
    <property type="evidence" value="ECO:0007669"/>
    <property type="project" value="InterPro"/>
</dbReference>
<dbReference type="FunFam" id="3.50.50.60:FF:000671">
    <property type="entry name" value="Thioredoxin reductase 2, tandem duplicate 1"/>
    <property type="match status" value="1"/>
</dbReference>
<dbReference type="InterPro" id="IPR036188">
    <property type="entry name" value="FAD/NAD-bd_sf"/>
</dbReference>
<keyword evidence="11 20" id="KW-0560">Oxidoreductase</keyword>
<evidence type="ECO:0000256" key="4">
    <source>
        <dbReference type="ARBA" id="ARBA00011748"/>
    </source>
</evidence>
<evidence type="ECO:0000256" key="18">
    <source>
        <dbReference type="PIRSR" id="PIRSR000350-3"/>
    </source>
</evidence>
<keyword evidence="18" id="KW-0547">Nucleotide-binding</keyword>
<dbReference type="InterPro" id="IPR023753">
    <property type="entry name" value="FAD/NAD-binding_dom"/>
</dbReference>
<dbReference type="OrthoDB" id="5956163at2759"/>
<evidence type="ECO:0000313" key="25">
    <source>
        <dbReference type="Proteomes" id="UP000678393"/>
    </source>
</evidence>
<evidence type="ECO:0000256" key="9">
    <source>
        <dbReference type="ARBA" id="ARBA00022946"/>
    </source>
</evidence>
<comment type="subcellular location">
    <subcellularLocation>
        <location evidence="2 21">Cytoplasm</location>
    </subcellularLocation>
    <subcellularLocation>
        <location evidence="1">Mitochondrion</location>
    </subcellularLocation>
</comment>